<accession>A0ABP9K1X6</accession>
<proteinExistence type="predicted"/>
<feature type="compositionally biased region" description="Basic and acidic residues" evidence="1">
    <location>
        <begin position="32"/>
        <end position="55"/>
    </location>
</feature>
<dbReference type="EMBL" id="BAABKC010000018">
    <property type="protein sequence ID" value="GAA5047982.1"/>
    <property type="molecule type" value="Genomic_DNA"/>
</dbReference>
<feature type="compositionally biased region" description="Low complexity" evidence="1">
    <location>
        <begin position="15"/>
        <end position="27"/>
    </location>
</feature>
<name>A0ABP9K1X6_9ACTN</name>
<evidence type="ECO:0000256" key="1">
    <source>
        <dbReference type="SAM" id="MobiDB-lite"/>
    </source>
</evidence>
<gene>
    <name evidence="2" type="ORF">GCM10023336_13800</name>
</gene>
<organism evidence="2 3">
    <name type="scientific">Streptomyces similanensis</name>
    <dbReference type="NCBI Taxonomy" id="1274988"/>
    <lineage>
        <taxon>Bacteria</taxon>
        <taxon>Bacillati</taxon>
        <taxon>Actinomycetota</taxon>
        <taxon>Actinomycetes</taxon>
        <taxon>Kitasatosporales</taxon>
        <taxon>Streptomycetaceae</taxon>
        <taxon>Streptomyces</taxon>
    </lineage>
</organism>
<evidence type="ECO:0000313" key="2">
    <source>
        <dbReference type="EMBL" id="GAA5047982.1"/>
    </source>
</evidence>
<feature type="region of interest" description="Disordered" evidence="1">
    <location>
        <begin position="1"/>
        <end position="55"/>
    </location>
</feature>
<comment type="caution">
    <text evidence="2">The sequence shown here is derived from an EMBL/GenBank/DDBJ whole genome shotgun (WGS) entry which is preliminary data.</text>
</comment>
<reference evidence="3" key="1">
    <citation type="journal article" date="2019" name="Int. J. Syst. Evol. Microbiol.">
        <title>The Global Catalogue of Microorganisms (GCM) 10K type strain sequencing project: providing services to taxonomists for standard genome sequencing and annotation.</title>
        <authorList>
            <consortium name="The Broad Institute Genomics Platform"/>
            <consortium name="The Broad Institute Genome Sequencing Center for Infectious Disease"/>
            <person name="Wu L."/>
            <person name="Ma J."/>
        </authorList>
    </citation>
    <scope>NUCLEOTIDE SEQUENCE [LARGE SCALE GENOMIC DNA]</scope>
    <source>
        <strain evidence="3">JCM 18410</strain>
    </source>
</reference>
<dbReference type="Proteomes" id="UP001500124">
    <property type="component" value="Unassembled WGS sequence"/>
</dbReference>
<protein>
    <submittedName>
        <fullName evidence="2">Uncharacterized protein</fullName>
    </submittedName>
</protein>
<evidence type="ECO:0000313" key="3">
    <source>
        <dbReference type="Proteomes" id="UP001500124"/>
    </source>
</evidence>
<sequence>MTSIEPAGGRRRRVLAPSPAVPVRAAPPADPPIHREPVRARADRGRTLPGRRDPEWVRLAPPFRAPWLSGSQDPRCGGR</sequence>
<keyword evidence="3" id="KW-1185">Reference proteome</keyword>